<organism evidence="4 5">
    <name type="scientific">Flagellimonas algicola</name>
    <dbReference type="NCBI Taxonomy" id="2583815"/>
    <lineage>
        <taxon>Bacteria</taxon>
        <taxon>Pseudomonadati</taxon>
        <taxon>Bacteroidota</taxon>
        <taxon>Flavobacteriia</taxon>
        <taxon>Flavobacteriales</taxon>
        <taxon>Flavobacteriaceae</taxon>
        <taxon>Flagellimonas</taxon>
    </lineage>
</organism>
<proteinExistence type="predicted"/>
<accession>A0ABY2WGJ0</accession>
<dbReference type="SUPFAM" id="SSF101898">
    <property type="entry name" value="NHL repeat"/>
    <property type="match status" value="1"/>
</dbReference>
<keyword evidence="5" id="KW-1185">Reference proteome</keyword>
<evidence type="ECO:0000256" key="2">
    <source>
        <dbReference type="PROSITE-ProRule" id="PRU00504"/>
    </source>
</evidence>
<evidence type="ECO:0000256" key="1">
    <source>
        <dbReference type="ARBA" id="ARBA00022737"/>
    </source>
</evidence>
<dbReference type="InterPro" id="IPR001258">
    <property type="entry name" value="NHL_repeat"/>
</dbReference>
<dbReference type="InterPro" id="IPR013783">
    <property type="entry name" value="Ig-like_fold"/>
</dbReference>
<dbReference type="PANTHER" id="PTHR13833">
    <property type="match status" value="1"/>
</dbReference>
<protein>
    <recommendedName>
        <fullName evidence="3">IPT/TIG domain-containing protein</fullName>
    </recommendedName>
</protein>
<gene>
    <name evidence="4" type="ORF">FGG15_17840</name>
</gene>
<evidence type="ECO:0000313" key="4">
    <source>
        <dbReference type="EMBL" id="TMU50663.1"/>
    </source>
</evidence>
<dbReference type="Pfam" id="PF01833">
    <property type="entry name" value="TIG"/>
    <property type="match status" value="1"/>
</dbReference>
<dbReference type="CDD" id="cd00102">
    <property type="entry name" value="IPT"/>
    <property type="match status" value="1"/>
</dbReference>
<dbReference type="InterPro" id="IPR002909">
    <property type="entry name" value="IPT_dom"/>
</dbReference>
<dbReference type="PROSITE" id="PS51125">
    <property type="entry name" value="NHL"/>
    <property type="match status" value="2"/>
</dbReference>
<dbReference type="InterPro" id="IPR014756">
    <property type="entry name" value="Ig_E-set"/>
</dbReference>
<dbReference type="Proteomes" id="UP000751614">
    <property type="component" value="Unassembled WGS sequence"/>
</dbReference>
<dbReference type="EMBL" id="VCNI01000004">
    <property type="protein sequence ID" value="TMU50663.1"/>
    <property type="molecule type" value="Genomic_DNA"/>
</dbReference>
<sequence length="474" mass="51014">MIGAFLMGPVMRLFCAFFLMGVLMDHVWFCVSGPGGWVWANESVAGYSPSGAGDMKEGAPKLFSVCPLMGPKRTAVVIEGRNFGSDPDMVEVRFNGTRAEVQSVSGARITTEVPARAFTGVLTVKVGGIWLLGPEFEYEVSEVKVSTFAGRPDHGGFDGSFRNGIGKEAGFDRPRDLARDSKGNLFVADFGNHAIRKIGPNGRVSTFAGNGVAGDADGLGVRARFKFPQGLTIDGADNIYVADTGNHAIKRIDPSGRVATIAGRAQGYRDGKGPDARFDYPSGIAMGGQNDLYVSETRSHTIRRISLDDFEVTTYAGSKWRHSGTANGNLKTARFRFPSGLAMDDNGNLLVADTYNDMVRAIDLSAGTVRTLAGGDRNSDVKKTKPPMFYCPRGVAVDKQGIVSMTDTKNQCIRRIDLEGRIVTIAGVPNSKGYKDGQGSEAKFSNPYGILNYDQGEIYVADTDNHAIRKITID</sequence>
<dbReference type="SUPFAM" id="SSF81296">
    <property type="entry name" value="E set domains"/>
    <property type="match status" value="1"/>
</dbReference>
<comment type="caution">
    <text evidence="4">The sequence shown here is derived from an EMBL/GenBank/DDBJ whole genome shotgun (WGS) entry which is preliminary data.</text>
</comment>
<dbReference type="Gene3D" id="2.120.10.30">
    <property type="entry name" value="TolB, C-terminal domain"/>
    <property type="match status" value="3"/>
</dbReference>
<evidence type="ECO:0000259" key="3">
    <source>
        <dbReference type="SMART" id="SM00429"/>
    </source>
</evidence>
<dbReference type="SMART" id="SM00429">
    <property type="entry name" value="IPT"/>
    <property type="match status" value="1"/>
</dbReference>
<feature type="repeat" description="NHL" evidence="2">
    <location>
        <begin position="225"/>
        <end position="255"/>
    </location>
</feature>
<dbReference type="InterPro" id="IPR011042">
    <property type="entry name" value="6-blade_b-propeller_TolB-like"/>
</dbReference>
<feature type="repeat" description="NHL" evidence="2">
    <location>
        <begin position="165"/>
        <end position="201"/>
    </location>
</feature>
<reference evidence="4 5" key="1">
    <citation type="submission" date="2019-05" db="EMBL/GenBank/DDBJ databases">
        <title>Flagellimonas sp. AsT0115, sp. nov., isolated from a marine red algae, Asparagopsis taxiformis.</title>
        <authorList>
            <person name="Kim J."/>
            <person name="Jeong S.E."/>
            <person name="Jeon C.O."/>
        </authorList>
    </citation>
    <scope>NUCLEOTIDE SEQUENCE [LARGE SCALE GENOMIC DNA]</scope>
    <source>
        <strain evidence="4 5">AsT0115</strain>
    </source>
</reference>
<dbReference type="Gene3D" id="2.60.40.10">
    <property type="entry name" value="Immunoglobulins"/>
    <property type="match status" value="1"/>
</dbReference>
<keyword evidence="1" id="KW-0677">Repeat</keyword>
<name>A0ABY2WGJ0_9FLAO</name>
<dbReference type="PANTHER" id="PTHR13833:SF71">
    <property type="entry name" value="NHL DOMAIN-CONTAINING PROTEIN"/>
    <property type="match status" value="1"/>
</dbReference>
<dbReference type="Pfam" id="PF01436">
    <property type="entry name" value="NHL"/>
    <property type="match status" value="3"/>
</dbReference>
<feature type="domain" description="IPT/TIG" evidence="3">
    <location>
        <begin position="59"/>
        <end position="139"/>
    </location>
</feature>
<evidence type="ECO:0000313" key="5">
    <source>
        <dbReference type="Proteomes" id="UP000751614"/>
    </source>
</evidence>